<protein>
    <submittedName>
        <fullName evidence="2">DUF3140 domain-containing protein</fullName>
    </submittedName>
</protein>
<dbReference type="PANTHER" id="PTHR40630">
    <property type="entry name" value="POSSIBLE DNA-BINDING PROTEIN"/>
    <property type="match status" value="1"/>
</dbReference>
<comment type="caution">
    <text evidence="2">The sequence shown here is derived from an EMBL/GenBank/DDBJ whole genome shotgun (WGS) entry which is preliminary data.</text>
</comment>
<dbReference type="Pfam" id="PF11338">
    <property type="entry name" value="DUF3140"/>
    <property type="match status" value="1"/>
</dbReference>
<dbReference type="PANTHER" id="PTHR40630:SF1">
    <property type="entry name" value="DNA-BINDING PROTEIN"/>
    <property type="match status" value="1"/>
</dbReference>
<dbReference type="RefSeq" id="WP_242381965.1">
    <property type="nucleotide sequence ID" value="NZ_JAKRKC020000002.1"/>
</dbReference>
<accession>A0ABT0G3D9</accession>
<dbReference type="Proteomes" id="UP001317259">
    <property type="component" value="Unassembled WGS sequence"/>
</dbReference>
<evidence type="ECO:0000256" key="1">
    <source>
        <dbReference type="SAM" id="MobiDB-lite"/>
    </source>
</evidence>
<evidence type="ECO:0000313" key="2">
    <source>
        <dbReference type="EMBL" id="MCK2219014.1"/>
    </source>
</evidence>
<organism evidence="2 3">
    <name type="scientific">Actinomadura luzonensis</name>
    <dbReference type="NCBI Taxonomy" id="2805427"/>
    <lineage>
        <taxon>Bacteria</taxon>
        <taxon>Bacillati</taxon>
        <taxon>Actinomycetota</taxon>
        <taxon>Actinomycetes</taxon>
        <taxon>Streptosporangiales</taxon>
        <taxon>Thermomonosporaceae</taxon>
        <taxon>Actinomadura</taxon>
    </lineage>
</organism>
<dbReference type="InterPro" id="IPR021487">
    <property type="entry name" value="DUF3140"/>
</dbReference>
<keyword evidence="3" id="KW-1185">Reference proteome</keyword>
<feature type="region of interest" description="Disordered" evidence="1">
    <location>
        <begin position="27"/>
        <end position="55"/>
    </location>
</feature>
<dbReference type="EMBL" id="JAKRKC020000002">
    <property type="protein sequence ID" value="MCK2219014.1"/>
    <property type="molecule type" value="Genomic_DNA"/>
</dbReference>
<proteinExistence type="predicted"/>
<evidence type="ECO:0000313" key="3">
    <source>
        <dbReference type="Proteomes" id="UP001317259"/>
    </source>
</evidence>
<feature type="compositionally biased region" description="Basic and acidic residues" evidence="1">
    <location>
        <begin position="27"/>
        <end position="45"/>
    </location>
</feature>
<reference evidence="2 3" key="1">
    <citation type="submission" date="2022-04" db="EMBL/GenBank/DDBJ databases">
        <title>Genome draft of Actinomadura sp. ATCC 31491.</title>
        <authorList>
            <person name="Shi X."/>
            <person name="Du Y."/>
        </authorList>
    </citation>
    <scope>NUCLEOTIDE SEQUENCE [LARGE SCALE GENOMIC DNA]</scope>
    <source>
        <strain evidence="2 3">ATCC 31491</strain>
    </source>
</reference>
<gene>
    <name evidence="2" type="ORF">MF672_035245</name>
</gene>
<sequence length="113" mass="12997">MSDDRREIAAEFGRAVNMTAKELEHWLTTEESKSVGQKDDDDGHGGESVGHGSGRRLVALLHEKKTEWDDDDYAHMKKVIGYVHRHLAQRPSGDVKETRWRYSLMNWGHDPLK</sequence>
<name>A0ABT0G3D9_9ACTN</name>